<dbReference type="Proteomes" id="UP001457282">
    <property type="component" value="Unassembled WGS sequence"/>
</dbReference>
<evidence type="ECO:0000313" key="3">
    <source>
        <dbReference type="Proteomes" id="UP001457282"/>
    </source>
</evidence>
<name>A0AAW1Y543_RUBAR</name>
<evidence type="ECO:0000256" key="1">
    <source>
        <dbReference type="SAM" id="MobiDB-lite"/>
    </source>
</evidence>
<reference evidence="2 3" key="1">
    <citation type="journal article" date="2023" name="G3 (Bethesda)">
        <title>A chromosome-length genome assembly and annotation of blackberry (Rubus argutus, cv. 'Hillquist').</title>
        <authorList>
            <person name="Bruna T."/>
            <person name="Aryal R."/>
            <person name="Dudchenko O."/>
            <person name="Sargent D.J."/>
            <person name="Mead D."/>
            <person name="Buti M."/>
            <person name="Cavallini A."/>
            <person name="Hytonen T."/>
            <person name="Andres J."/>
            <person name="Pham M."/>
            <person name="Weisz D."/>
            <person name="Mascagni F."/>
            <person name="Usai G."/>
            <person name="Natali L."/>
            <person name="Bassil N."/>
            <person name="Fernandez G.E."/>
            <person name="Lomsadze A."/>
            <person name="Armour M."/>
            <person name="Olukolu B."/>
            <person name="Poorten T."/>
            <person name="Britton C."/>
            <person name="Davik J."/>
            <person name="Ashrafi H."/>
            <person name="Aiden E.L."/>
            <person name="Borodovsky M."/>
            <person name="Worthington M."/>
        </authorList>
    </citation>
    <scope>NUCLEOTIDE SEQUENCE [LARGE SCALE GENOMIC DNA]</scope>
    <source>
        <strain evidence="2">PI 553951</strain>
    </source>
</reference>
<dbReference type="EMBL" id="JBEDUW010000002">
    <property type="protein sequence ID" value="KAK9943585.1"/>
    <property type="molecule type" value="Genomic_DNA"/>
</dbReference>
<gene>
    <name evidence="2" type="ORF">M0R45_009189</name>
</gene>
<proteinExistence type="predicted"/>
<dbReference type="AlphaFoldDB" id="A0AAW1Y543"/>
<evidence type="ECO:0000313" key="2">
    <source>
        <dbReference type="EMBL" id="KAK9943585.1"/>
    </source>
</evidence>
<feature type="region of interest" description="Disordered" evidence="1">
    <location>
        <begin position="59"/>
        <end position="91"/>
    </location>
</feature>
<comment type="caution">
    <text evidence="2">The sequence shown here is derived from an EMBL/GenBank/DDBJ whole genome shotgun (WGS) entry which is preliminary data.</text>
</comment>
<organism evidence="2 3">
    <name type="scientific">Rubus argutus</name>
    <name type="common">Southern blackberry</name>
    <dbReference type="NCBI Taxonomy" id="59490"/>
    <lineage>
        <taxon>Eukaryota</taxon>
        <taxon>Viridiplantae</taxon>
        <taxon>Streptophyta</taxon>
        <taxon>Embryophyta</taxon>
        <taxon>Tracheophyta</taxon>
        <taxon>Spermatophyta</taxon>
        <taxon>Magnoliopsida</taxon>
        <taxon>eudicotyledons</taxon>
        <taxon>Gunneridae</taxon>
        <taxon>Pentapetalae</taxon>
        <taxon>rosids</taxon>
        <taxon>fabids</taxon>
        <taxon>Rosales</taxon>
        <taxon>Rosaceae</taxon>
        <taxon>Rosoideae</taxon>
        <taxon>Rosoideae incertae sedis</taxon>
        <taxon>Rubus</taxon>
    </lineage>
</organism>
<sequence>MEIDNSPQSERKKRARLDGRERDAGRAERCARPCDGDATARRAGGAVMGRELTLCRERPGLQPESTVSRTGSWGAGFESRGESRPGLKARRTAAWDRTGRCRVVELWTTGWAWSTGTT</sequence>
<protein>
    <submittedName>
        <fullName evidence="2">Uncharacterized protein</fullName>
    </submittedName>
</protein>
<keyword evidence="3" id="KW-1185">Reference proteome</keyword>
<feature type="compositionally biased region" description="Basic and acidic residues" evidence="1">
    <location>
        <begin position="16"/>
        <end position="40"/>
    </location>
</feature>
<accession>A0AAW1Y543</accession>
<feature type="region of interest" description="Disordered" evidence="1">
    <location>
        <begin position="1"/>
        <end position="40"/>
    </location>
</feature>